<keyword evidence="4 9" id="KW-1003">Cell membrane</keyword>
<dbReference type="InterPro" id="IPR004485">
    <property type="entry name" value="Cobalamin_biosynth_CobD/CbiB"/>
</dbReference>
<dbReference type="GO" id="GO:0009236">
    <property type="term" value="P:cobalamin biosynthetic process"/>
    <property type="evidence" value="ECO:0007669"/>
    <property type="project" value="UniProtKB-UniRule"/>
</dbReference>
<evidence type="ECO:0000256" key="7">
    <source>
        <dbReference type="ARBA" id="ARBA00022989"/>
    </source>
</evidence>
<evidence type="ECO:0000256" key="1">
    <source>
        <dbReference type="ARBA" id="ARBA00004651"/>
    </source>
</evidence>
<dbReference type="PANTHER" id="PTHR34308:SF1">
    <property type="entry name" value="COBALAMIN BIOSYNTHESIS PROTEIN CBIB"/>
    <property type="match status" value="1"/>
</dbReference>
<organism evidence="10 11">
    <name type="scientific">Motilibacter rhizosphaerae</name>
    <dbReference type="NCBI Taxonomy" id="598652"/>
    <lineage>
        <taxon>Bacteria</taxon>
        <taxon>Bacillati</taxon>
        <taxon>Actinomycetota</taxon>
        <taxon>Actinomycetes</taxon>
        <taxon>Motilibacterales</taxon>
        <taxon>Motilibacteraceae</taxon>
        <taxon>Motilibacter</taxon>
    </lineage>
</organism>
<comment type="function">
    <text evidence="9">Converts cobyric acid to cobinamide by the addition of aminopropanol on the F carboxylic group.</text>
</comment>
<dbReference type="NCBIfam" id="TIGR00380">
    <property type="entry name" value="cobal_cbiB"/>
    <property type="match status" value="1"/>
</dbReference>
<dbReference type="GO" id="GO:0005886">
    <property type="term" value="C:plasma membrane"/>
    <property type="evidence" value="ECO:0007669"/>
    <property type="project" value="UniProtKB-SubCell"/>
</dbReference>
<dbReference type="UniPathway" id="UPA00148"/>
<dbReference type="Proteomes" id="UP000293638">
    <property type="component" value="Unassembled WGS sequence"/>
</dbReference>
<dbReference type="EMBL" id="SGXD01000002">
    <property type="protein sequence ID" value="RZS89872.1"/>
    <property type="molecule type" value="Genomic_DNA"/>
</dbReference>
<evidence type="ECO:0000256" key="2">
    <source>
        <dbReference type="ARBA" id="ARBA00004953"/>
    </source>
</evidence>
<comment type="caution">
    <text evidence="10">The sequence shown here is derived from an EMBL/GenBank/DDBJ whole genome shotgun (WGS) entry which is preliminary data.</text>
</comment>
<evidence type="ECO:0000313" key="10">
    <source>
        <dbReference type="EMBL" id="RZS89872.1"/>
    </source>
</evidence>
<comment type="pathway">
    <text evidence="2 9">Cofactor biosynthesis; adenosylcobalamin biosynthesis.</text>
</comment>
<comment type="subcellular location">
    <subcellularLocation>
        <location evidence="1 9">Cell membrane</location>
        <topology evidence="1 9">Multi-pass membrane protein</topology>
    </subcellularLocation>
</comment>
<reference evidence="10 11" key="1">
    <citation type="submission" date="2019-02" db="EMBL/GenBank/DDBJ databases">
        <title>Genomic Encyclopedia of Type Strains, Phase IV (KMG-IV): sequencing the most valuable type-strain genomes for metagenomic binning, comparative biology and taxonomic classification.</title>
        <authorList>
            <person name="Goeker M."/>
        </authorList>
    </citation>
    <scope>NUCLEOTIDE SEQUENCE [LARGE SCALE GENOMIC DNA]</scope>
    <source>
        <strain evidence="10 11">DSM 45622</strain>
    </source>
</reference>
<evidence type="ECO:0000256" key="5">
    <source>
        <dbReference type="ARBA" id="ARBA00022573"/>
    </source>
</evidence>
<dbReference type="HAMAP" id="MF_00024">
    <property type="entry name" value="CobD_CbiB"/>
    <property type="match status" value="1"/>
</dbReference>
<accession>A0A4Q7NTY3</accession>
<dbReference type="RefSeq" id="WP_231116186.1">
    <property type="nucleotide sequence ID" value="NZ_SGXD01000002.1"/>
</dbReference>
<evidence type="ECO:0000256" key="8">
    <source>
        <dbReference type="ARBA" id="ARBA00023136"/>
    </source>
</evidence>
<protein>
    <recommendedName>
        <fullName evidence="9">Cobalamin biosynthesis protein CobD</fullName>
    </recommendedName>
</protein>
<dbReference type="PANTHER" id="PTHR34308">
    <property type="entry name" value="COBALAMIN BIOSYNTHESIS PROTEIN CBIB"/>
    <property type="match status" value="1"/>
</dbReference>
<keyword evidence="7 9" id="KW-1133">Transmembrane helix</keyword>
<comment type="similarity">
    <text evidence="3 9">Belongs to the CobD/CbiB family.</text>
</comment>
<dbReference type="NCBIfam" id="NF002276">
    <property type="entry name" value="PRK01209.1-4"/>
    <property type="match status" value="1"/>
</dbReference>
<dbReference type="GO" id="GO:0048472">
    <property type="term" value="F:threonine-phosphate decarboxylase activity"/>
    <property type="evidence" value="ECO:0007669"/>
    <property type="project" value="InterPro"/>
</dbReference>
<keyword evidence="5 9" id="KW-0169">Cobalamin biosynthesis</keyword>
<proteinExistence type="inferred from homology"/>
<dbReference type="Pfam" id="PF03186">
    <property type="entry name" value="CobD_Cbib"/>
    <property type="match status" value="1"/>
</dbReference>
<evidence type="ECO:0000256" key="3">
    <source>
        <dbReference type="ARBA" id="ARBA00006263"/>
    </source>
</evidence>
<dbReference type="AlphaFoldDB" id="A0A4Q7NTY3"/>
<evidence type="ECO:0000256" key="6">
    <source>
        <dbReference type="ARBA" id="ARBA00022692"/>
    </source>
</evidence>
<evidence type="ECO:0000313" key="11">
    <source>
        <dbReference type="Proteomes" id="UP000293638"/>
    </source>
</evidence>
<keyword evidence="8 9" id="KW-0472">Membrane</keyword>
<evidence type="ECO:0000256" key="9">
    <source>
        <dbReference type="HAMAP-Rule" id="MF_00024"/>
    </source>
</evidence>
<evidence type="ECO:0000256" key="4">
    <source>
        <dbReference type="ARBA" id="ARBA00022475"/>
    </source>
</evidence>
<sequence length="313" mass="31903">MEPRVARAVGLLLGALLDAVVPDPQRFHPVAGYGRAAGALERAVWADSRARGTAYALVAVGVPALAGAVVERRVRRSPAAQVALTAAVTWSVLGGTSLRRVGRGIGRSLGDGNVAAARDRLPWLCGRDPAQLDATELSRATVESVAENTSDAAVAPLVWGAALGVPGLVAYRAANTLDAMVGSRSPRYARFGWASARLDDVLNLVPARLTGALASAAAPVVGGSARTAWSVLLRDGGAHPSPNAGRCEAAFAGALGVRLGGRNVYAGRVEHRPLLGAEGRPCAGADAEGAARLSAVTERLALLVCCAAVVARP</sequence>
<name>A0A4Q7NTY3_9ACTN</name>
<gene>
    <name evidence="9" type="primary">cobD</name>
    <name evidence="10" type="ORF">EV189_1648</name>
</gene>
<keyword evidence="11" id="KW-1185">Reference proteome</keyword>
<keyword evidence="6 9" id="KW-0812">Transmembrane</keyword>
<dbReference type="GO" id="GO:0015420">
    <property type="term" value="F:ABC-type vitamin B12 transporter activity"/>
    <property type="evidence" value="ECO:0007669"/>
    <property type="project" value="UniProtKB-UniRule"/>
</dbReference>